<dbReference type="Proteomes" id="UP000717585">
    <property type="component" value="Unassembled WGS sequence"/>
</dbReference>
<proteinExistence type="inferred from homology"/>
<evidence type="ECO:0000313" key="5">
    <source>
        <dbReference type="Proteomes" id="UP000717585"/>
    </source>
</evidence>
<reference evidence="4" key="1">
    <citation type="submission" date="2021-05" db="EMBL/GenBank/DDBJ databases">
        <title>A free-living protist that lacks canonical eukaryotic 1 DNA replication and segregation systems.</title>
        <authorList>
            <person name="Salas-Leiva D.E."/>
            <person name="Tromer E.C."/>
            <person name="Curtis B.A."/>
            <person name="Jerlstrom-Hultqvist J."/>
            <person name="Kolisko M."/>
            <person name="Yi Z."/>
            <person name="Salas-Leiva J.S."/>
            <person name="Gallot-Lavallee L."/>
            <person name="Kops G.J.P.L."/>
            <person name="Archibald J.M."/>
            <person name="Simpson A.G.B."/>
            <person name="Roger A.J."/>
        </authorList>
    </citation>
    <scope>NUCLEOTIDE SEQUENCE</scope>
    <source>
        <strain evidence="4">BICM</strain>
    </source>
</reference>
<dbReference type="InterPro" id="IPR036322">
    <property type="entry name" value="WD40_repeat_dom_sf"/>
</dbReference>
<evidence type="ECO:0000313" key="4">
    <source>
        <dbReference type="EMBL" id="KAG9389576.1"/>
    </source>
</evidence>
<dbReference type="GO" id="GO:0005737">
    <property type="term" value="C:cytoplasm"/>
    <property type="evidence" value="ECO:0007669"/>
    <property type="project" value="UniProtKB-ARBA"/>
</dbReference>
<sequence>MNNGGSKIIGATFSTDGSIVGVQLQHGFSMFQTSPFRLVARDDLNTVNSACIYKKSALCILSGAITDDSAPDTTVFIGNITEQGDWLHRLQIPEPVTELALTDASLLVRTAHSLYIFDIHAPSSPIHVSRPFLQCSPLAVQIPSRTHTALPQYIAYALSETVGRVLVFDPTPPRPHGVIVLEAHKSPVQTIALGWSGQVALMATASQTGTIVRVFALPEGVRVAVCRRGSASCAILSMAFSPTGSHLCAVSARGTLHIFEIPSVSARNADSKVGRTIGEWMQERRDVCGVTLPSLCVGKEGTSVRWADPHTVCVVSTGGQLVIYQFDPETSSLALMGIKNLA</sequence>
<protein>
    <submittedName>
        <fullName evidence="4">Putative wd repeat domain phosphoinositide-interacting protein 2 protein</fullName>
    </submittedName>
</protein>
<keyword evidence="5" id="KW-1185">Reference proteome</keyword>
<gene>
    <name evidence="4" type="ORF">J8273_8869</name>
</gene>
<comment type="caution">
    <text evidence="4">The sequence shown here is derived from an EMBL/GenBank/DDBJ whole genome shotgun (WGS) entry which is preliminary data.</text>
</comment>
<keyword evidence="2" id="KW-0677">Repeat</keyword>
<dbReference type="Pfam" id="PF21032">
    <property type="entry name" value="PROPPIN"/>
    <property type="match status" value="1"/>
</dbReference>
<dbReference type="Gene3D" id="2.130.10.10">
    <property type="entry name" value="YVTN repeat-like/Quinoprotein amine dehydrogenase"/>
    <property type="match status" value="1"/>
</dbReference>
<dbReference type="SMART" id="SM00320">
    <property type="entry name" value="WD40"/>
    <property type="match status" value="2"/>
</dbReference>
<dbReference type="PANTHER" id="PTHR11227">
    <property type="entry name" value="WD-REPEAT PROTEIN INTERACTING WITH PHOSPHOINOSIDES WIPI -RELATED"/>
    <property type="match status" value="1"/>
</dbReference>
<comment type="similarity">
    <text evidence="3">Belongs to the WD repeat PROPPIN family.</text>
</comment>
<dbReference type="InterPro" id="IPR015943">
    <property type="entry name" value="WD40/YVTN_repeat-like_dom_sf"/>
</dbReference>
<accession>A0A8J6DYU4</accession>
<evidence type="ECO:0000256" key="2">
    <source>
        <dbReference type="ARBA" id="ARBA00022737"/>
    </source>
</evidence>
<dbReference type="EMBL" id="JAHDYR010000069">
    <property type="protein sequence ID" value="KAG9389576.1"/>
    <property type="molecule type" value="Genomic_DNA"/>
</dbReference>
<name>A0A8J6DYU4_9EUKA</name>
<evidence type="ECO:0000256" key="1">
    <source>
        <dbReference type="ARBA" id="ARBA00022574"/>
    </source>
</evidence>
<dbReference type="OrthoDB" id="1667587at2759"/>
<dbReference type="AlphaFoldDB" id="A0A8J6DYU4"/>
<evidence type="ECO:0000256" key="3">
    <source>
        <dbReference type="ARBA" id="ARBA00025740"/>
    </source>
</evidence>
<organism evidence="4 5">
    <name type="scientific">Carpediemonas membranifera</name>
    <dbReference type="NCBI Taxonomy" id="201153"/>
    <lineage>
        <taxon>Eukaryota</taxon>
        <taxon>Metamonada</taxon>
        <taxon>Carpediemonas-like organisms</taxon>
        <taxon>Carpediemonas</taxon>
    </lineage>
</organism>
<dbReference type="SUPFAM" id="SSF50978">
    <property type="entry name" value="WD40 repeat-like"/>
    <property type="match status" value="1"/>
</dbReference>
<dbReference type="InterPro" id="IPR001680">
    <property type="entry name" value="WD40_rpt"/>
</dbReference>
<keyword evidence="1" id="KW-0853">WD repeat</keyword>
<dbReference type="InterPro" id="IPR048720">
    <property type="entry name" value="PROPPIN"/>
</dbReference>